<protein>
    <submittedName>
        <fullName evidence="1">Uncharacterized protein</fullName>
    </submittedName>
</protein>
<gene>
    <name evidence="1" type="ORF">TSUD_180950</name>
</gene>
<dbReference type="EMBL" id="DF975301">
    <property type="protein sequence ID" value="GAU51633.1"/>
    <property type="molecule type" value="Genomic_DNA"/>
</dbReference>
<evidence type="ECO:0000313" key="2">
    <source>
        <dbReference type="Proteomes" id="UP000242715"/>
    </source>
</evidence>
<dbReference type="AlphaFoldDB" id="A0A2Z6P9F0"/>
<evidence type="ECO:0000313" key="1">
    <source>
        <dbReference type="EMBL" id="GAU51633.1"/>
    </source>
</evidence>
<name>A0A2Z6P9F0_TRISU</name>
<proteinExistence type="predicted"/>
<dbReference type="Proteomes" id="UP000242715">
    <property type="component" value="Unassembled WGS sequence"/>
</dbReference>
<dbReference type="OrthoDB" id="10503353at2759"/>
<sequence>MYYSRYQYEKRSNENGRSTYVETFIYGRRKSCVKRKLEFDDNVVHGVADNKSAKSSKSA</sequence>
<reference evidence="2" key="1">
    <citation type="journal article" date="2017" name="Front. Plant Sci.">
        <title>Climate Clever Clovers: New Paradigm to Reduce the Environmental Footprint of Ruminants by Breeding Low Methanogenic Forages Utilizing Haplotype Variation.</title>
        <authorList>
            <person name="Kaur P."/>
            <person name="Appels R."/>
            <person name="Bayer P.E."/>
            <person name="Keeble-Gagnere G."/>
            <person name="Wang J."/>
            <person name="Hirakawa H."/>
            <person name="Shirasawa K."/>
            <person name="Vercoe P."/>
            <person name="Stefanova K."/>
            <person name="Durmic Z."/>
            <person name="Nichols P."/>
            <person name="Revell C."/>
            <person name="Isobe S.N."/>
            <person name="Edwards D."/>
            <person name="Erskine W."/>
        </authorList>
    </citation>
    <scope>NUCLEOTIDE SEQUENCE [LARGE SCALE GENOMIC DNA]</scope>
    <source>
        <strain evidence="2">cv. Daliak</strain>
    </source>
</reference>
<organism evidence="1 2">
    <name type="scientific">Trifolium subterraneum</name>
    <name type="common">Subterranean clover</name>
    <dbReference type="NCBI Taxonomy" id="3900"/>
    <lineage>
        <taxon>Eukaryota</taxon>
        <taxon>Viridiplantae</taxon>
        <taxon>Streptophyta</taxon>
        <taxon>Embryophyta</taxon>
        <taxon>Tracheophyta</taxon>
        <taxon>Spermatophyta</taxon>
        <taxon>Magnoliopsida</taxon>
        <taxon>eudicotyledons</taxon>
        <taxon>Gunneridae</taxon>
        <taxon>Pentapetalae</taxon>
        <taxon>rosids</taxon>
        <taxon>fabids</taxon>
        <taxon>Fabales</taxon>
        <taxon>Fabaceae</taxon>
        <taxon>Papilionoideae</taxon>
        <taxon>50 kb inversion clade</taxon>
        <taxon>NPAAA clade</taxon>
        <taxon>Hologalegina</taxon>
        <taxon>IRL clade</taxon>
        <taxon>Trifolieae</taxon>
        <taxon>Trifolium</taxon>
    </lineage>
</organism>
<accession>A0A2Z6P9F0</accession>
<keyword evidence="2" id="KW-1185">Reference proteome</keyword>